<sequence>MHDTSNQSKENDDVAYSPNKNLYEEENKQYINHSSETSMLQLDVPKPSNGTPDVKKDNKDNQLNNTTNSEKNTFENVQVRPTQNVNMCCIDWGTDTIKVSTQKQAYFSMCYFSEECTSSLTNVIYVEKGVIHLFTVPTGGSDVRVHRHITSGCETNTFDFGVYGVIDIVTVLSLMLGRIKSTTQCDVAGIMVQPYFTKEFCTSLISAGNNINLQVILIPMFLGGITDFYFRDDTKMEDMVLLDFGVLTTTLNWFSISGDTITIEEGKVMNTGNRNLHEIVEKKVREKVERENGCDKAIEETVNKLFMLFSDESSTYTTLFMESKTVEFDNKEVDDMFADYCNSLTTFLKEFIHSKKTSKMNRCVVLGNAFRPFPIKETVSNFFDIVTMFSRDSTTCQGGGMYLSLYLDSLWRKRNIAQVNYSLKSGEELVIQYPNRKHREEQTWETLLFQRGEYLKTRSQYVDINTLIYPKEFYNSNSKSNYEIFMFYYNENKTNFREFLEQKARLRWNNMVNKRRPNYNELTIQLENIKVGDIQALTAFQQNLNK</sequence>
<dbReference type="GeneID" id="14885710"/>
<dbReference type="AlphaFoldDB" id="A0A0A1TYW6"/>
<protein>
    <submittedName>
        <fullName evidence="2">Uncharacterized protein</fullName>
    </submittedName>
</protein>
<dbReference type="KEGG" id="eiv:EIN_307430"/>
<feature type="compositionally biased region" description="Polar residues" evidence="1">
    <location>
        <begin position="61"/>
        <end position="73"/>
    </location>
</feature>
<organism evidence="2 3">
    <name type="scientific">Entamoeba invadens IP1</name>
    <dbReference type="NCBI Taxonomy" id="370355"/>
    <lineage>
        <taxon>Eukaryota</taxon>
        <taxon>Amoebozoa</taxon>
        <taxon>Evosea</taxon>
        <taxon>Archamoebae</taxon>
        <taxon>Mastigamoebida</taxon>
        <taxon>Entamoebidae</taxon>
        <taxon>Entamoeba</taxon>
    </lineage>
</organism>
<keyword evidence="3" id="KW-1185">Reference proteome</keyword>
<reference evidence="2 3" key="1">
    <citation type="submission" date="2012-10" db="EMBL/GenBank/DDBJ databases">
        <authorList>
            <person name="Zafar N."/>
            <person name="Inman J."/>
            <person name="Hall N."/>
            <person name="Lorenzi H."/>
            <person name="Caler E."/>
        </authorList>
    </citation>
    <scope>NUCLEOTIDE SEQUENCE [LARGE SCALE GENOMIC DNA]</scope>
    <source>
        <strain evidence="2 3">IP1</strain>
    </source>
</reference>
<proteinExistence type="predicted"/>
<gene>
    <name evidence="2" type="ORF">EIN_307430</name>
</gene>
<evidence type="ECO:0000313" key="2">
    <source>
        <dbReference type="EMBL" id="ELP86737.1"/>
    </source>
</evidence>
<feature type="compositionally biased region" description="Polar residues" evidence="1">
    <location>
        <begin position="29"/>
        <end position="40"/>
    </location>
</feature>
<dbReference type="EMBL" id="KB206936">
    <property type="protein sequence ID" value="ELP86737.1"/>
    <property type="molecule type" value="Genomic_DNA"/>
</dbReference>
<dbReference type="RefSeq" id="XP_004186083.1">
    <property type="nucleotide sequence ID" value="XM_004186035.1"/>
</dbReference>
<dbReference type="Proteomes" id="UP000014680">
    <property type="component" value="Unassembled WGS sequence"/>
</dbReference>
<evidence type="ECO:0000313" key="3">
    <source>
        <dbReference type="Proteomes" id="UP000014680"/>
    </source>
</evidence>
<evidence type="ECO:0000256" key="1">
    <source>
        <dbReference type="SAM" id="MobiDB-lite"/>
    </source>
</evidence>
<dbReference type="VEuPathDB" id="AmoebaDB:EIN_307430"/>
<name>A0A0A1TYW6_ENTIV</name>
<accession>A0A0A1TYW6</accession>
<feature type="region of interest" description="Disordered" evidence="1">
    <location>
        <begin position="1"/>
        <end position="73"/>
    </location>
</feature>